<organism evidence="3 4">
    <name type="scientific">Mucilaginibacter ginsenosidivorax</name>
    <dbReference type="NCBI Taxonomy" id="862126"/>
    <lineage>
        <taxon>Bacteria</taxon>
        <taxon>Pseudomonadati</taxon>
        <taxon>Bacteroidota</taxon>
        <taxon>Sphingobacteriia</taxon>
        <taxon>Sphingobacteriales</taxon>
        <taxon>Sphingobacteriaceae</taxon>
        <taxon>Mucilaginibacter</taxon>
    </lineage>
</organism>
<dbReference type="RefSeq" id="WP_147059081.1">
    <property type="nucleotide sequence ID" value="NZ_CP042437.1"/>
</dbReference>
<keyword evidence="4" id="KW-1185">Reference proteome</keyword>
<evidence type="ECO:0000256" key="1">
    <source>
        <dbReference type="ARBA" id="ARBA00022679"/>
    </source>
</evidence>
<dbReference type="GO" id="GO:0016757">
    <property type="term" value="F:glycosyltransferase activity"/>
    <property type="evidence" value="ECO:0007669"/>
    <property type="project" value="InterPro"/>
</dbReference>
<dbReference type="Pfam" id="PF00534">
    <property type="entry name" value="Glycos_transf_1"/>
    <property type="match status" value="1"/>
</dbReference>
<dbReference type="SUPFAM" id="SSF53756">
    <property type="entry name" value="UDP-Glycosyltransferase/glycogen phosphorylase"/>
    <property type="match status" value="1"/>
</dbReference>
<protein>
    <submittedName>
        <fullName evidence="3">Glycosyltransferase</fullName>
    </submittedName>
</protein>
<evidence type="ECO:0000313" key="4">
    <source>
        <dbReference type="Proteomes" id="UP000321362"/>
    </source>
</evidence>
<dbReference type="OrthoDB" id="9771846at2"/>
<gene>
    <name evidence="3" type="ORF">FSB76_27225</name>
</gene>
<dbReference type="Proteomes" id="UP000321362">
    <property type="component" value="Chromosome"/>
</dbReference>
<proteinExistence type="predicted"/>
<dbReference type="PANTHER" id="PTHR46401">
    <property type="entry name" value="GLYCOSYLTRANSFERASE WBBK-RELATED"/>
    <property type="match status" value="1"/>
</dbReference>
<dbReference type="GO" id="GO:0009103">
    <property type="term" value="P:lipopolysaccharide biosynthetic process"/>
    <property type="evidence" value="ECO:0007669"/>
    <property type="project" value="TreeGrafter"/>
</dbReference>
<accession>A0A5B8W985</accession>
<feature type="domain" description="Glycosyl transferase family 1" evidence="2">
    <location>
        <begin position="201"/>
        <end position="336"/>
    </location>
</feature>
<name>A0A5B8W985_9SPHI</name>
<dbReference type="Gene3D" id="3.40.50.2000">
    <property type="entry name" value="Glycogen Phosphorylase B"/>
    <property type="match status" value="2"/>
</dbReference>
<dbReference type="KEGG" id="mgk:FSB76_27225"/>
<dbReference type="PANTHER" id="PTHR46401:SF2">
    <property type="entry name" value="GLYCOSYLTRANSFERASE WBBK-RELATED"/>
    <property type="match status" value="1"/>
</dbReference>
<evidence type="ECO:0000313" key="3">
    <source>
        <dbReference type="EMBL" id="QEC79462.1"/>
    </source>
</evidence>
<dbReference type="AlphaFoldDB" id="A0A5B8W985"/>
<dbReference type="EMBL" id="CP042437">
    <property type="protein sequence ID" value="QEC79462.1"/>
    <property type="molecule type" value="Genomic_DNA"/>
</dbReference>
<reference evidence="3 4" key="1">
    <citation type="journal article" date="2013" name="J. Microbiol.">
        <title>Mucilaginibacter ginsenosidivorax sp. nov., with ginsenoside converting activity isolated from sediment.</title>
        <authorList>
            <person name="Kim J.K."/>
            <person name="Choi T.E."/>
            <person name="Liu Q.M."/>
            <person name="Park H.Y."/>
            <person name="Yi T.H."/>
            <person name="Yoon M.H."/>
            <person name="Kim S.C."/>
            <person name="Im W.T."/>
        </authorList>
    </citation>
    <scope>NUCLEOTIDE SEQUENCE [LARGE SCALE GENOMIC DNA]</scope>
    <source>
        <strain evidence="3 4">KHI28</strain>
    </source>
</reference>
<keyword evidence="1 3" id="KW-0808">Transferase</keyword>
<evidence type="ECO:0000259" key="2">
    <source>
        <dbReference type="Pfam" id="PF00534"/>
    </source>
</evidence>
<sequence length="380" mass="44114">MKKLFVCSEFYAGLLPFAATIVNTMRDEDTYGIFVCTSKCDYRRALKPNGDNYTFLDFPENRFSGLLHNIFPRQLLKTIDKVCLENKIEVIHLLTEDSSLALHLKRLKKRAKVYYTVHDLFFHEKVYKNVISWLLRTLLVKMRVTYLIKKTDNLVTCSKYQYNWMLANFLKKHVYYHGFPTLVTEIIKTGNVTPPELKGINNYILFFGQVEQYKGVDILYNAFINDNKVASNRHLVIAGKGHIYFERNLQKESNVIFINRYIDDEEIKSLFTNAFCVAFPYISGTQSGILSIPYYFRVPSLVSDIPFFKELIIDNVTSLSFNNGEPYSIMERINNLDASTIEPLKANAFAFYQQIYDPAALKHQLTTAYVGSPKFQEELI</sequence>
<dbReference type="InterPro" id="IPR001296">
    <property type="entry name" value="Glyco_trans_1"/>
</dbReference>